<dbReference type="OrthoDB" id="9805159at2"/>
<dbReference type="Gene3D" id="3.20.20.80">
    <property type="entry name" value="Glycosidases"/>
    <property type="match status" value="2"/>
</dbReference>
<dbReference type="SMART" id="SM00642">
    <property type="entry name" value="Aamy"/>
    <property type="match status" value="1"/>
</dbReference>
<dbReference type="AlphaFoldDB" id="A0A4P7VI59"/>
<dbReference type="Proteomes" id="UP000297031">
    <property type="component" value="Chromosome"/>
</dbReference>
<evidence type="ECO:0000313" key="3">
    <source>
        <dbReference type="Proteomes" id="UP000297031"/>
    </source>
</evidence>
<name>A0A4P7VI59_9BACT</name>
<dbReference type="RefSeq" id="WP_136409902.1">
    <property type="nucleotide sequence ID" value="NZ_CP039393.1"/>
</dbReference>
<reference evidence="2 3" key="1">
    <citation type="submission" date="2019-02" db="EMBL/GenBank/DDBJ databases">
        <title>Isolation and identification of novel species under the genus Muribaculum.</title>
        <authorList>
            <person name="Miyake S."/>
            <person name="Ding Y."/>
            <person name="Low A."/>
            <person name="Soh M."/>
            <person name="Seedorf H."/>
        </authorList>
    </citation>
    <scope>NUCLEOTIDE SEQUENCE [LARGE SCALE GENOMIC DNA]</scope>
    <source>
        <strain evidence="2 3">TLL-A4</strain>
    </source>
</reference>
<dbReference type="Pfam" id="PF00128">
    <property type="entry name" value="Alpha-amylase"/>
    <property type="match status" value="2"/>
</dbReference>
<dbReference type="SUPFAM" id="SSF51445">
    <property type="entry name" value="(Trans)glycosidases"/>
    <property type="match status" value="1"/>
</dbReference>
<organism evidence="2 3">
    <name type="scientific">Muribaculum gordoncarteri</name>
    <dbReference type="NCBI Taxonomy" id="2530390"/>
    <lineage>
        <taxon>Bacteria</taxon>
        <taxon>Pseudomonadati</taxon>
        <taxon>Bacteroidota</taxon>
        <taxon>Bacteroidia</taxon>
        <taxon>Bacteroidales</taxon>
        <taxon>Muribaculaceae</taxon>
        <taxon>Muribaculum</taxon>
    </lineage>
</organism>
<protein>
    <submittedName>
        <fullName evidence="2">Alpha-amylase</fullName>
    </submittedName>
</protein>
<dbReference type="InterPro" id="IPR017853">
    <property type="entry name" value="GH"/>
</dbReference>
<proteinExistence type="predicted"/>
<feature type="domain" description="Glycosyl hydrolase family 13 catalytic" evidence="1">
    <location>
        <begin position="10"/>
        <end position="432"/>
    </location>
</feature>
<evidence type="ECO:0000259" key="1">
    <source>
        <dbReference type="SMART" id="SM00642"/>
    </source>
</evidence>
<dbReference type="KEGG" id="mgod:E7746_03915"/>
<evidence type="ECO:0000313" key="2">
    <source>
        <dbReference type="EMBL" id="QCD35086.1"/>
    </source>
</evidence>
<dbReference type="GO" id="GO:0004556">
    <property type="term" value="F:alpha-amylase activity"/>
    <property type="evidence" value="ECO:0007669"/>
    <property type="project" value="TreeGrafter"/>
</dbReference>
<dbReference type="GO" id="GO:0009313">
    <property type="term" value="P:oligosaccharide catabolic process"/>
    <property type="evidence" value="ECO:0007669"/>
    <property type="project" value="TreeGrafter"/>
</dbReference>
<dbReference type="EMBL" id="CP039393">
    <property type="protein sequence ID" value="QCD35086.1"/>
    <property type="molecule type" value="Genomic_DNA"/>
</dbReference>
<dbReference type="InterPro" id="IPR006047">
    <property type="entry name" value="GH13_cat_dom"/>
</dbReference>
<accession>A0A4P7VI59</accession>
<dbReference type="PANTHER" id="PTHR10357">
    <property type="entry name" value="ALPHA-AMYLASE FAMILY MEMBER"/>
    <property type="match status" value="1"/>
</dbReference>
<dbReference type="PANTHER" id="PTHR10357:SF205">
    <property type="entry name" value="O-GLYCOSYL HYDROLASE FAMILY 13"/>
    <property type="match status" value="1"/>
</dbReference>
<keyword evidence="3" id="KW-1185">Reference proteome</keyword>
<dbReference type="SUPFAM" id="SSF51011">
    <property type="entry name" value="Glycosyl hydrolase domain"/>
    <property type="match status" value="1"/>
</dbReference>
<sequence>MSKEKPVIYQMLPRLFANCNEHCIPNGTIEQNGSGKMNDITTKVLRSIKDLGITHVWYTGIIEHSNQTDYSRYGISRDNPHVVKGKAGSPYAIKDYYDVDPDIAVDVNNRIGEFEALLMRTHDTGMGVIIDFVPNHVSRQYVSDAKPAEVVDFGVGDDKNRFFERNNNFYYIPHQLFAPSIDLGDGDDAYVEFPAKASGNDCFTAFPSQFDWYETVKLNYGIDYGDGSHHFYPIPRTWFQMLDILRYWASKGVDGFRCDMAHMVPIEFWQWAITNVKERYPHVIFIAEIYDVSLYRDFIKYGGFDYLYDKVNLYDTLRGIQCSNISAAQITNCWQTVDGISDNMLNFLENHDEQRFGSKYYAGDPSLVIPSMIVSAMMGRGPFMIYAGQELGEQALDAEGFSGYDGRTTIFDYWSIPTVRRWLNGGKCNNDRLTGQERWLRDKYRTILRLCNSEKAISSGRFFDLMYVNYDNPTLNPHRQYAFLRSCDDETLLIAVNFGSSPCNLKINIPQHAFEVLSMPQGDCVAKELLSKDMMRKSMSSDKPFETEIGPYDAVIWKIKHKNILPDDKKRGDDRRNNIKKQ</sequence>
<dbReference type="CDD" id="cd11349">
    <property type="entry name" value="AmyAc_3"/>
    <property type="match status" value="1"/>
</dbReference>
<gene>
    <name evidence="2" type="ORF">E7746_03915</name>
</gene>